<dbReference type="PANTHER" id="PTHR33393">
    <property type="entry name" value="POLYGLUTAMINE SYNTHESIS ACCESSORY PROTEIN RV0574C-RELATED"/>
    <property type="match status" value="1"/>
</dbReference>
<dbReference type="CDD" id="cd07381">
    <property type="entry name" value="MPP_CapA"/>
    <property type="match status" value="1"/>
</dbReference>
<protein>
    <recommendedName>
        <fullName evidence="2">Capsule synthesis protein CapA domain-containing protein</fullName>
    </recommendedName>
</protein>
<evidence type="ECO:0000256" key="1">
    <source>
        <dbReference type="ARBA" id="ARBA00005662"/>
    </source>
</evidence>
<name>A0A0F6AA04_9GAMM</name>
<dbReference type="AlphaFoldDB" id="A0A0F6AA04"/>
<comment type="similarity">
    <text evidence="1">Belongs to the CapA family.</text>
</comment>
<dbReference type="PROSITE" id="PS51257">
    <property type="entry name" value="PROKAR_LIPOPROTEIN"/>
    <property type="match status" value="1"/>
</dbReference>
<dbReference type="PATRIC" id="fig|1129367.4.peg.3045"/>
<dbReference type="Gene3D" id="2.60.40.1120">
    <property type="entry name" value="Carboxypeptidase-like, regulatory domain"/>
    <property type="match status" value="1"/>
</dbReference>
<dbReference type="RefSeq" id="WP_145924982.1">
    <property type="nucleotide sequence ID" value="NZ_AUXW01000154.1"/>
</dbReference>
<comment type="caution">
    <text evidence="3">The sequence shown here is derived from an EMBL/GenBank/DDBJ whole genome shotgun (WGS) entry which is preliminary data.</text>
</comment>
<dbReference type="InterPro" id="IPR008969">
    <property type="entry name" value="CarboxyPept-like_regulatory"/>
</dbReference>
<evidence type="ECO:0000313" key="4">
    <source>
        <dbReference type="Proteomes" id="UP000033434"/>
    </source>
</evidence>
<dbReference type="EMBL" id="AUXW01000154">
    <property type="protein sequence ID" value="KKE82963.1"/>
    <property type="molecule type" value="Genomic_DNA"/>
</dbReference>
<dbReference type="Pfam" id="PF08308">
    <property type="entry name" value="PEGA"/>
    <property type="match status" value="1"/>
</dbReference>
<evidence type="ECO:0000259" key="2">
    <source>
        <dbReference type="SMART" id="SM00854"/>
    </source>
</evidence>
<sequence length="735" mass="80901">MKAKIVAIVLTSIFISACSVEDPYETGPTESQQTEQAEQDKQQTESIQWQISLLDASDKGVENASVIIEGNTYQSDTNGVISIPALKQGNYSITVLKEGFEPLLSTVQVSNTNSQLKLHMNAKPADSLTLFFAGDTMFGRRYMDPSLTTMGNSVPDVEGALIRAGSAAQDTIELTRYIKPLVEHADFASVNLETPILSTPTSVHPTKEFAFFSLPETLQGLTEIGVDYVALGNNHVYDYLQLGLQDTVKYVSEAGLLFSGVGNNNTEAYAPLVTTVKGMSIGLVSATSITGDDNPINYVAEAQKGGAADLTESQQAISAVEQAITQSDYAVAQLHGGDEYSYAPTRYISNRFNLLSGLQPDLLIAHHPHVAQGFSLLNNTPVLLGLGNFVFEQNRIETLLGVAVLLEVSPKSTPKTTRARAYPIYLEDYQPKLVTGFLSDYLMRRLGEFSQGGVSVIPRQGYADIDFYTTQAPNPVETAQVTLSPGQHIVDLREFVPSNAFLTKVSSNTPVSLKLGRDLMLFGDFEDWDNDDTFGEVSRWENESDNITPCLTGARNGRQAMCLVRTQFDNRPLRMPFKHTIRTMPITPNESTLEAYHEMSLYGYSKGMNAGALDVELSITTSEDNLLFSEQTLRIAEPGEYDWRKFEYSFSLPDDTNTLGPEQLPARAVKLTYLHSPPDNGEATLILDDLALISWQKDISLSDNIWQDNTIHGLDFLRVTTQQNVTLSFEFSALD</sequence>
<dbReference type="InterPro" id="IPR019079">
    <property type="entry name" value="Capsule_synth_CapA"/>
</dbReference>
<organism evidence="3 4">
    <name type="scientific">Pseudoalteromonas luteoviolacea S4054</name>
    <dbReference type="NCBI Taxonomy" id="1129367"/>
    <lineage>
        <taxon>Bacteria</taxon>
        <taxon>Pseudomonadati</taxon>
        <taxon>Pseudomonadota</taxon>
        <taxon>Gammaproteobacteria</taxon>
        <taxon>Alteromonadales</taxon>
        <taxon>Pseudoalteromonadaceae</taxon>
        <taxon>Pseudoalteromonas</taxon>
    </lineage>
</organism>
<dbReference type="Gene3D" id="3.60.21.10">
    <property type="match status" value="1"/>
</dbReference>
<dbReference type="Pfam" id="PF09587">
    <property type="entry name" value="PGA_cap"/>
    <property type="match status" value="1"/>
</dbReference>
<accession>A0A0F6AA04</accession>
<dbReference type="InterPro" id="IPR029052">
    <property type="entry name" value="Metallo-depent_PP-like"/>
</dbReference>
<dbReference type="InterPro" id="IPR052169">
    <property type="entry name" value="CW_Biosynth-Accessory"/>
</dbReference>
<dbReference type="Proteomes" id="UP000033434">
    <property type="component" value="Unassembled WGS sequence"/>
</dbReference>
<dbReference type="SMART" id="SM00854">
    <property type="entry name" value="PGA_cap"/>
    <property type="match status" value="1"/>
</dbReference>
<evidence type="ECO:0000313" key="3">
    <source>
        <dbReference type="EMBL" id="KKE82963.1"/>
    </source>
</evidence>
<dbReference type="InterPro" id="IPR013229">
    <property type="entry name" value="PEGA"/>
</dbReference>
<gene>
    <name evidence="3" type="ORF">N479_01255</name>
</gene>
<dbReference type="SUPFAM" id="SSF49464">
    <property type="entry name" value="Carboxypeptidase regulatory domain-like"/>
    <property type="match status" value="1"/>
</dbReference>
<proteinExistence type="inferred from homology"/>
<dbReference type="PANTHER" id="PTHR33393:SF13">
    <property type="entry name" value="PGA BIOSYNTHESIS PROTEIN CAPA"/>
    <property type="match status" value="1"/>
</dbReference>
<reference evidence="3 4" key="1">
    <citation type="journal article" date="2015" name="BMC Genomics">
        <title>Genome mining reveals unlocked bioactive potential of marine Gram-negative bacteria.</title>
        <authorList>
            <person name="Machado H."/>
            <person name="Sonnenschein E.C."/>
            <person name="Melchiorsen J."/>
            <person name="Gram L."/>
        </authorList>
    </citation>
    <scope>NUCLEOTIDE SEQUENCE [LARGE SCALE GENOMIC DNA]</scope>
    <source>
        <strain evidence="3 4">S4054</strain>
    </source>
</reference>
<feature type="domain" description="Capsule synthesis protein CapA" evidence="2">
    <location>
        <begin position="129"/>
        <end position="393"/>
    </location>
</feature>
<dbReference type="SUPFAM" id="SSF56300">
    <property type="entry name" value="Metallo-dependent phosphatases"/>
    <property type="match status" value="1"/>
</dbReference>